<comment type="caution">
    <text evidence="1">The sequence shown here is derived from an EMBL/GenBank/DDBJ whole genome shotgun (WGS) entry which is preliminary data.</text>
</comment>
<evidence type="ECO:0000313" key="2">
    <source>
        <dbReference type="Proteomes" id="UP000694044"/>
    </source>
</evidence>
<keyword evidence="2" id="KW-1185">Reference proteome</keyword>
<proteinExistence type="predicted"/>
<organism evidence="1 2">
    <name type="scientific">Phytophthora pseudosyringae</name>
    <dbReference type="NCBI Taxonomy" id="221518"/>
    <lineage>
        <taxon>Eukaryota</taxon>
        <taxon>Sar</taxon>
        <taxon>Stramenopiles</taxon>
        <taxon>Oomycota</taxon>
        <taxon>Peronosporomycetes</taxon>
        <taxon>Peronosporales</taxon>
        <taxon>Peronosporaceae</taxon>
        <taxon>Phytophthora</taxon>
    </lineage>
</organism>
<evidence type="ECO:0000313" key="1">
    <source>
        <dbReference type="EMBL" id="KAG7378008.1"/>
    </source>
</evidence>
<dbReference type="OrthoDB" id="129499at2759"/>
<sequence length="213" mass="24116">MRPSLVEEDAKAILEEAFALIDACDGFTSEGTSSSDGAALGRGDQIEDASLLIIARGRNPIPQRNACTSTLKKKRVRRPETSSTAFQRRKKAELVALRAEVVELETHLYGLQETSQQRWDQYLKRKRSEGDTASGHQAVSFDWCEEAVNQYRRRLASELRNRKLQEMFANQTRVSGDLRAVLHQRDVLNVGIIRFEVVVFGWGSWFLTLCIDS</sequence>
<reference evidence="1" key="1">
    <citation type="submission" date="2021-02" db="EMBL/GenBank/DDBJ databases">
        <authorList>
            <person name="Palmer J.M."/>
        </authorList>
    </citation>
    <scope>NUCLEOTIDE SEQUENCE</scope>
    <source>
        <strain evidence="1">SCRP734</strain>
    </source>
</reference>
<dbReference type="EMBL" id="JAGDFM010000461">
    <property type="protein sequence ID" value="KAG7378008.1"/>
    <property type="molecule type" value="Genomic_DNA"/>
</dbReference>
<accession>A0A8T1VD27</accession>
<dbReference type="AlphaFoldDB" id="A0A8T1VD27"/>
<dbReference type="Proteomes" id="UP000694044">
    <property type="component" value="Unassembled WGS sequence"/>
</dbReference>
<name>A0A8T1VD27_9STRA</name>
<protein>
    <submittedName>
        <fullName evidence="1">Uncharacterized protein</fullName>
    </submittedName>
</protein>
<gene>
    <name evidence="1" type="ORF">PHYPSEUDO_010692</name>
</gene>